<keyword evidence="7" id="KW-0677">Repeat</keyword>
<dbReference type="CDD" id="cd00207">
    <property type="entry name" value="fer2"/>
    <property type="match status" value="1"/>
</dbReference>
<dbReference type="SMART" id="SM00926">
    <property type="entry name" value="Molybdop_Fe4S4"/>
    <property type="match status" value="1"/>
</dbReference>
<dbReference type="InterPro" id="IPR006963">
    <property type="entry name" value="Mopterin_OxRdtase_4Fe-4S_dom"/>
</dbReference>
<proteinExistence type="inferred from homology"/>
<keyword evidence="12" id="KW-0472">Membrane</keyword>
<evidence type="ECO:0000256" key="6">
    <source>
        <dbReference type="ARBA" id="ARBA00022723"/>
    </source>
</evidence>
<evidence type="ECO:0000256" key="8">
    <source>
        <dbReference type="ARBA" id="ARBA00022967"/>
    </source>
</evidence>
<evidence type="ECO:0000259" key="17">
    <source>
        <dbReference type="PROSITE" id="PS51839"/>
    </source>
</evidence>
<dbReference type="PANTHER" id="PTHR24960">
    <property type="entry name" value="PHOTOSYSTEM I IRON-SULFUR CENTER-RELATED"/>
    <property type="match status" value="1"/>
</dbReference>
<keyword evidence="4" id="KW-0004">4Fe-4S</keyword>
<dbReference type="EMBL" id="BARW01008175">
    <property type="protein sequence ID" value="GAI81304.1"/>
    <property type="molecule type" value="Genomic_DNA"/>
</dbReference>
<feature type="domain" description="4Fe-4S His(Cys)3-ligated-type" evidence="17">
    <location>
        <begin position="80"/>
        <end position="119"/>
    </location>
</feature>
<dbReference type="Pfam" id="PF10588">
    <property type="entry name" value="NADH-G_4Fe-4S_3"/>
    <property type="match status" value="1"/>
</dbReference>
<evidence type="ECO:0000256" key="10">
    <source>
        <dbReference type="ARBA" id="ARBA00023014"/>
    </source>
</evidence>
<dbReference type="AlphaFoldDB" id="X1TMM8"/>
<dbReference type="PROSITE" id="PS51085">
    <property type="entry name" value="2FE2S_FER_2"/>
    <property type="match status" value="1"/>
</dbReference>
<feature type="domain" description="4Fe-4S Mo/W bis-MGD-type" evidence="16">
    <location>
        <begin position="215"/>
        <end position="268"/>
    </location>
</feature>
<comment type="cofactor">
    <cofactor evidence="13">
        <name>[2Fe-2S] cluster</name>
        <dbReference type="ChEBI" id="CHEBI:190135"/>
    </cofactor>
</comment>
<name>X1TMM8_9ZZZZ</name>
<evidence type="ECO:0000259" key="15">
    <source>
        <dbReference type="PROSITE" id="PS51379"/>
    </source>
</evidence>
<feature type="domain" description="4Fe-4S ferredoxin-type" evidence="15">
    <location>
        <begin position="183"/>
        <end position="211"/>
    </location>
</feature>
<dbReference type="SMART" id="SM00929">
    <property type="entry name" value="NADH-G_4Fe-4S_3"/>
    <property type="match status" value="1"/>
</dbReference>
<dbReference type="PROSITE" id="PS51379">
    <property type="entry name" value="4FE4S_FER_2"/>
    <property type="match status" value="1"/>
</dbReference>
<dbReference type="GO" id="GO:0016020">
    <property type="term" value="C:membrane"/>
    <property type="evidence" value="ECO:0007669"/>
    <property type="project" value="UniProtKB-SubCell"/>
</dbReference>
<evidence type="ECO:0008006" key="19">
    <source>
        <dbReference type="Google" id="ProtNLM"/>
    </source>
</evidence>
<dbReference type="GO" id="GO:0051537">
    <property type="term" value="F:2 iron, 2 sulfur cluster binding"/>
    <property type="evidence" value="ECO:0007669"/>
    <property type="project" value="UniProtKB-KW"/>
</dbReference>
<evidence type="ECO:0000256" key="5">
    <source>
        <dbReference type="ARBA" id="ARBA00022714"/>
    </source>
</evidence>
<dbReference type="GO" id="GO:0046872">
    <property type="term" value="F:metal ion binding"/>
    <property type="evidence" value="ECO:0007669"/>
    <property type="project" value="UniProtKB-KW"/>
</dbReference>
<dbReference type="InterPro" id="IPR054351">
    <property type="entry name" value="NADH_UbQ_OxRdtase_ferredoxin"/>
</dbReference>
<dbReference type="SUPFAM" id="SSF54292">
    <property type="entry name" value="2Fe-2S ferredoxin-like"/>
    <property type="match status" value="1"/>
</dbReference>
<feature type="domain" description="2Fe-2S ferredoxin-type" evidence="14">
    <location>
        <begin position="2"/>
        <end position="80"/>
    </location>
</feature>
<protein>
    <recommendedName>
        <fullName evidence="19">2Fe-2S ferredoxin-type domain-containing protein</fullName>
    </recommendedName>
</protein>
<dbReference type="FunFam" id="3.10.20.740:FF:000004">
    <property type="entry name" value="NADH-quinone oxidoreductase"/>
    <property type="match status" value="1"/>
</dbReference>
<dbReference type="GO" id="GO:0051539">
    <property type="term" value="F:4 iron, 4 sulfur cluster binding"/>
    <property type="evidence" value="ECO:0007669"/>
    <property type="project" value="UniProtKB-KW"/>
</dbReference>
<dbReference type="InterPro" id="IPR017900">
    <property type="entry name" value="4Fe4S_Fe_S_CS"/>
</dbReference>
<evidence type="ECO:0000259" key="16">
    <source>
        <dbReference type="PROSITE" id="PS51669"/>
    </source>
</evidence>
<evidence type="ECO:0000256" key="4">
    <source>
        <dbReference type="ARBA" id="ARBA00022485"/>
    </source>
</evidence>
<dbReference type="Pfam" id="PF04879">
    <property type="entry name" value="Molybdop_Fe4S4"/>
    <property type="match status" value="1"/>
</dbReference>
<dbReference type="FunFam" id="3.30.70.20:FF:000035">
    <property type="entry name" value="Iron hydrogenase 1"/>
    <property type="match status" value="1"/>
</dbReference>
<comment type="caution">
    <text evidence="18">The sequence shown here is derived from an EMBL/GenBank/DDBJ whole genome shotgun (WGS) entry which is preliminary data.</text>
</comment>
<dbReference type="Pfam" id="PF13510">
    <property type="entry name" value="Fer2_4"/>
    <property type="match status" value="1"/>
</dbReference>
<evidence type="ECO:0000313" key="18">
    <source>
        <dbReference type="EMBL" id="GAI81304.1"/>
    </source>
</evidence>
<dbReference type="SUPFAM" id="SSF53706">
    <property type="entry name" value="Formate dehydrogenase/DMSO reductase, domains 1-3"/>
    <property type="match status" value="1"/>
</dbReference>
<keyword evidence="5" id="KW-0001">2Fe-2S</keyword>
<keyword evidence="10" id="KW-0411">Iron-sulfur</keyword>
<dbReference type="InterPro" id="IPR027467">
    <property type="entry name" value="MopterinOxRdtase_cofactor_BS"/>
</dbReference>
<dbReference type="InterPro" id="IPR050157">
    <property type="entry name" value="PSI_iron-sulfur_center"/>
</dbReference>
<keyword evidence="6" id="KW-0479">Metal-binding</keyword>
<accession>X1TMM8</accession>
<dbReference type="GO" id="GO:0016491">
    <property type="term" value="F:oxidoreductase activity"/>
    <property type="evidence" value="ECO:0007669"/>
    <property type="project" value="InterPro"/>
</dbReference>
<evidence type="ECO:0000256" key="2">
    <source>
        <dbReference type="ARBA" id="ARBA00004370"/>
    </source>
</evidence>
<comment type="similarity">
    <text evidence="3">Belongs to the complex I 75 kDa subunit family.</text>
</comment>
<dbReference type="InterPro" id="IPR001041">
    <property type="entry name" value="2Fe-2S_ferredoxin-type"/>
</dbReference>
<dbReference type="PROSITE" id="PS00551">
    <property type="entry name" value="MOLYBDOPTERIN_PROK_1"/>
    <property type="match status" value="1"/>
</dbReference>
<dbReference type="InterPro" id="IPR036010">
    <property type="entry name" value="2Fe-2S_ferredoxin-like_sf"/>
</dbReference>
<dbReference type="PANTHER" id="PTHR24960:SF84">
    <property type="entry name" value="HYDROGENASE SUBUNIT"/>
    <property type="match status" value="1"/>
</dbReference>
<organism evidence="18">
    <name type="scientific">marine sediment metagenome</name>
    <dbReference type="NCBI Taxonomy" id="412755"/>
    <lineage>
        <taxon>unclassified sequences</taxon>
        <taxon>metagenomes</taxon>
        <taxon>ecological metagenomes</taxon>
    </lineage>
</organism>
<dbReference type="InterPro" id="IPR019574">
    <property type="entry name" value="NADH_UbQ_OxRdtase_Gsu_4Fe4S-bd"/>
</dbReference>
<dbReference type="Pfam" id="PF22117">
    <property type="entry name" value="Fer4_Nqo3"/>
    <property type="match status" value="1"/>
</dbReference>
<keyword evidence="9" id="KW-0408">Iron</keyword>
<dbReference type="PROSITE" id="PS51669">
    <property type="entry name" value="4FE4S_MOW_BIS_MGD"/>
    <property type="match status" value="1"/>
</dbReference>
<reference evidence="18" key="1">
    <citation type="journal article" date="2014" name="Front. Microbiol.">
        <title>High frequency of phylogenetically diverse reductive dehalogenase-homologous genes in deep subseafloor sedimentary metagenomes.</title>
        <authorList>
            <person name="Kawai M."/>
            <person name="Futagami T."/>
            <person name="Toyoda A."/>
            <person name="Takaki Y."/>
            <person name="Nishi S."/>
            <person name="Hori S."/>
            <person name="Arai W."/>
            <person name="Tsubouchi T."/>
            <person name="Morono Y."/>
            <person name="Uchiyama I."/>
            <person name="Ito T."/>
            <person name="Fujiyama A."/>
            <person name="Inagaki F."/>
            <person name="Takami H."/>
        </authorList>
    </citation>
    <scope>NUCLEOTIDE SEQUENCE</scope>
    <source>
        <strain evidence="18">Expedition CK06-06</strain>
    </source>
</reference>
<dbReference type="PROSITE" id="PS00198">
    <property type="entry name" value="4FE4S_FER_1"/>
    <property type="match status" value="1"/>
</dbReference>
<keyword evidence="8" id="KW-1278">Translocase</keyword>
<evidence type="ECO:0000256" key="11">
    <source>
        <dbReference type="ARBA" id="ARBA00023027"/>
    </source>
</evidence>
<sequence length="268" mass="29023">MDKIKLAINGQEVEARRGMTVLEVAEAAGIYIPTLCHDPDLEPYGACRLCVVEVEGMRGLPTACTTPATDGMVVHTETPAVNKVRCTAVELLIADHPSDCLTCPKNQQCELQKVAAYLGITQQRFRKATGLLPVDTSNPFFNLDRNMCILCARCVRTCDEITGVGAIDLAFRGYESKVSTFNDNLLLDSICVSCGECVVHCPTGALIPKDARQPTREVETICPYCGVGCGIYLGIRDGQIISIRGKREGTVNKGSLCVKGRFGIAEYI</sequence>
<dbReference type="Gene3D" id="2.20.25.90">
    <property type="entry name" value="ADC-like domains"/>
    <property type="match status" value="1"/>
</dbReference>
<evidence type="ECO:0000256" key="3">
    <source>
        <dbReference type="ARBA" id="ARBA00005404"/>
    </source>
</evidence>
<comment type="subcellular location">
    <subcellularLocation>
        <location evidence="2">Membrane</location>
    </subcellularLocation>
</comment>
<evidence type="ECO:0000256" key="12">
    <source>
        <dbReference type="ARBA" id="ARBA00023136"/>
    </source>
</evidence>
<dbReference type="Gene3D" id="3.10.20.740">
    <property type="match status" value="1"/>
</dbReference>
<evidence type="ECO:0000256" key="9">
    <source>
        <dbReference type="ARBA" id="ARBA00023004"/>
    </source>
</evidence>
<evidence type="ECO:0000256" key="1">
    <source>
        <dbReference type="ARBA" id="ARBA00001966"/>
    </source>
</evidence>
<gene>
    <name evidence="18" type="ORF">S12H4_16837</name>
</gene>
<feature type="non-terminal residue" evidence="18">
    <location>
        <position position="268"/>
    </location>
</feature>
<dbReference type="Gene3D" id="3.30.70.20">
    <property type="match status" value="1"/>
</dbReference>
<keyword evidence="11" id="KW-0520">NAD</keyword>
<evidence type="ECO:0000256" key="7">
    <source>
        <dbReference type="ARBA" id="ARBA00022737"/>
    </source>
</evidence>
<comment type="cofactor">
    <cofactor evidence="1">
        <name>[4Fe-4S] cluster</name>
        <dbReference type="ChEBI" id="CHEBI:49883"/>
    </cofactor>
</comment>
<evidence type="ECO:0000256" key="13">
    <source>
        <dbReference type="ARBA" id="ARBA00034078"/>
    </source>
</evidence>
<dbReference type="InterPro" id="IPR017896">
    <property type="entry name" value="4Fe4S_Fe-S-bd"/>
</dbReference>
<evidence type="ECO:0000259" key="14">
    <source>
        <dbReference type="PROSITE" id="PS51085"/>
    </source>
</evidence>
<dbReference type="SUPFAM" id="SSF54862">
    <property type="entry name" value="4Fe-4S ferredoxins"/>
    <property type="match status" value="1"/>
</dbReference>
<dbReference type="PROSITE" id="PS51839">
    <property type="entry name" value="4FE4S_HC3"/>
    <property type="match status" value="1"/>
</dbReference>